<comment type="catalytic activity">
    <reaction evidence="4">
        <text>chorismate = 3-[(1-carboxyvinyl)-oxy]benzoate + H2O</text>
        <dbReference type="Rhea" id="RHEA:40051"/>
        <dbReference type="ChEBI" id="CHEBI:15377"/>
        <dbReference type="ChEBI" id="CHEBI:29748"/>
        <dbReference type="ChEBI" id="CHEBI:76981"/>
        <dbReference type="EC" id="4.2.1.151"/>
    </reaction>
</comment>
<dbReference type="PATRIC" id="fig|1433126.3.peg.2295"/>
<dbReference type="CDD" id="cd13634">
    <property type="entry name" value="PBP2_Sco4506"/>
    <property type="match status" value="1"/>
</dbReference>
<comment type="function">
    <text evidence="4">Catalyzes the dehydration of chorismate into 3-[(1-carboxyvinyl)oxy]benzoate, a step in the biosynthesis of menaquinone (MK, vitamin K2).</text>
</comment>
<dbReference type="STRING" id="1433126.BN938_2323"/>
<gene>
    <name evidence="4" type="primary">mqnA</name>
    <name evidence="5" type="ORF">BN938_2323</name>
</gene>
<protein>
    <recommendedName>
        <fullName evidence="4">Chorismate dehydratase</fullName>
        <ecNumber evidence="4">4.2.1.151</ecNumber>
    </recommendedName>
    <alternativeName>
        <fullName evidence="4">Menaquinone biosynthetic enzyme MqnA</fullName>
    </alternativeName>
</protein>
<dbReference type="EMBL" id="HG934468">
    <property type="protein sequence ID" value="CDN32395.1"/>
    <property type="molecule type" value="Genomic_DNA"/>
</dbReference>
<dbReference type="HOGENOM" id="CLU_059898_0_0_10"/>
<dbReference type="UniPathway" id="UPA00079"/>
<keyword evidence="2 4" id="KW-0474">Menaquinone biosynthesis</keyword>
<reference evidence="5 6" key="1">
    <citation type="journal article" date="2015" name="Genome Announc.">
        <title>Complete Genome Sequence of the Novel Leech Symbiont Mucinivorans hirudinis M3T.</title>
        <authorList>
            <person name="Nelson M.C."/>
            <person name="Bomar L."/>
            <person name="Graf J."/>
        </authorList>
    </citation>
    <scope>NUCLEOTIDE SEQUENCE [LARGE SCALE GENOMIC DNA]</scope>
    <source>
        <strain evidence="6">M3</strain>
    </source>
</reference>
<dbReference type="KEGG" id="rbc:BN938_2323"/>
<keyword evidence="6" id="KW-1185">Reference proteome</keyword>
<dbReference type="InterPro" id="IPR003773">
    <property type="entry name" value="Menaquinone_biosynth"/>
</dbReference>
<evidence type="ECO:0000256" key="1">
    <source>
        <dbReference type="ARBA" id="ARBA00004863"/>
    </source>
</evidence>
<dbReference type="HAMAP" id="MF_00995">
    <property type="entry name" value="MqnA"/>
    <property type="match status" value="1"/>
</dbReference>
<organism evidence="5 6">
    <name type="scientific">Mucinivorans hirudinis</name>
    <dbReference type="NCBI Taxonomy" id="1433126"/>
    <lineage>
        <taxon>Bacteria</taxon>
        <taxon>Pseudomonadati</taxon>
        <taxon>Bacteroidota</taxon>
        <taxon>Bacteroidia</taxon>
        <taxon>Bacteroidales</taxon>
        <taxon>Rikenellaceae</taxon>
        <taxon>Mucinivorans</taxon>
    </lineage>
</organism>
<dbReference type="AlphaFoldDB" id="A0A060R9W1"/>
<proteinExistence type="inferred from homology"/>
<comment type="pathway">
    <text evidence="1 4">Quinol/quinone metabolism; menaquinone biosynthesis.</text>
</comment>
<dbReference type="PANTHER" id="PTHR37690:SF1">
    <property type="entry name" value="CHORISMATE DEHYDRATASE"/>
    <property type="match status" value="1"/>
</dbReference>
<evidence type="ECO:0000256" key="3">
    <source>
        <dbReference type="ARBA" id="ARBA00023239"/>
    </source>
</evidence>
<accession>A0A060R9W1</accession>
<dbReference type="GO" id="GO:0009234">
    <property type="term" value="P:menaquinone biosynthetic process"/>
    <property type="evidence" value="ECO:0007669"/>
    <property type="project" value="UniProtKB-UniRule"/>
</dbReference>
<evidence type="ECO:0000313" key="6">
    <source>
        <dbReference type="Proteomes" id="UP000027616"/>
    </source>
</evidence>
<keyword evidence="3 4" id="KW-0456">Lyase</keyword>
<dbReference type="InterPro" id="IPR030868">
    <property type="entry name" value="MqnA"/>
</dbReference>
<dbReference type="SUPFAM" id="SSF53850">
    <property type="entry name" value="Periplasmic binding protein-like II"/>
    <property type="match status" value="1"/>
</dbReference>
<name>A0A060R9W1_9BACT</name>
<evidence type="ECO:0000256" key="4">
    <source>
        <dbReference type="HAMAP-Rule" id="MF_00995"/>
    </source>
</evidence>
<evidence type="ECO:0000256" key="2">
    <source>
        <dbReference type="ARBA" id="ARBA00022428"/>
    </source>
</evidence>
<dbReference type="Gene3D" id="3.40.190.10">
    <property type="entry name" value="Periplasmic binding protein-like II"/>
    <property type="match status" value="2"/>
</dbReference>
<evidence type="ECO:0000313" key="5">
    <source>
        <dbReference type="EMBL" id="CDN32395.1"/>
    </source>
</evidence>
<dbReference type="Pfam" id="PF02621">
    <property type="entry name" value="VitK2_biosynth"/>
    <property type="match status" value="1"/>
</dbReference>
<sequence>MKVVAVSYLNTVPFIYGIERVSPLGRLSLSLAVPAACADILKKGEADIALIPAAEVLQIPNYKVITDYCIAAEGAVDTVALLSNSQILDIKRIYLDADSRTSVLLVKILAKEYWGIEPEWVDGIPLQIKEGEGVMAIGDKVFEMEKVFAKKWDLAHEWQQMTGLPFVFAVWVATTERGKEFEDELNEALKVGVENIAASIPAKYDFQKAYNYLINNIKFNLDEPKRESLKIFWEKIITPG</sequence>
<dbReference type="GO" id="GO:0016836">
    <property type="term" value="F:hydro-lyase activity"/>
    <property type="evidence" value="ECO:0007669"/>
    <property type="project" value="UniProtKB-UniRule"/>
</dbReference>
<dbReference type="Proteomes" id="UP000027616">
    <property type="component" value="Chromosome I"/>
</dbReference>
<dbReference type="EC" id="4.2.1.151" evidence="4"/>
<dbReference type="PANTHER" id="PTHR37690">
    <property type="entry name" value="CHORISMATE DEHYDRATASE"/>
    <property type="match status" value="1"/>
</dbReference>
<dbReference type="eggNOG" id="COG1427">
    <property type="taxonomic scope" value="Bacteria"/>
</dbReference>
<comment type="similarity">
    <text evidence="4">Belongs to the MqnA/MqnD family. MqnA subfamily.</text>
</comment>